<gene>
    <name evidence="3" type="ORF">NCTC949_00548</name>
</gene>
<dbReference type="InterPro" id="IPR013099">
    <property type="entry name" value="K_chnl_dom"/>
</dbReference>
<organism evidence="3 4">
    <name type="scientific">Corynebacterium kutscheri</name>
    <dbReference type="NCBI Taxonomy" id="35755"/>
    <lineage>
        <taxon>Bacteria</taxon>
        <taxon>Bacillati</taxon>
        <taxon>Actinomycetota</taxon>
        <taxon>Actinomycetes</taxon>
        <taxon>Mycobacteriales</taxon>
        <taxon>Corynebacteriaceae</taxon>
        <taxon>Corynebacterium</taxon>
    </lineage>
</organism>
<evidence type="ECO:0000313" key="3">
    <source>
        <dbReference type="EMBL" id="VEH05327.1"/>
    </source>
</evidence>
<evidence type="ECO:0000259" key="2">
    <source>
        <dbReference type="Pfam" id="PF07885"/>
    </source>
</evidence>
<evidence type="ECO:0000313" key="4">
    <source>
        <dbReference type="Proteomes" id="UP000271380"/>
    </source>
</evidence>
<keyword evidence="1" id="KW-0812">Transmembrane</keyword>
<dbReference type="RefSeq" id="WP_126316412.1">
    <property type="nucleotide sequence ID" value="NZ_LR134377.1"/>
</dbReference>
<name>A0AB38VUM2_9CORY</name>
<dbReference type="Proteomes" id="UP000271380">
    <property type="component" value="Chromosome"/>
</dbReference>
<accession>A0AB38VUM2</accession>
<dbReference type="EMBL" id="LR134377">
    <property type="protein sequence ID" value="VEH05327.1"/>
    <property type="molecule type" value="Genomic_DNA"/>
</dbReference>
<reference evidence="3 4" key="1">
    <citation type="submission" date="2018-12" db="EMBL/GenBank/DDBJ databases">
        <authorList>
            <consortium name="Pathogen Informatics"/>
        </authorList>
    </citation>
    <scope>NUCLEOTIDE SEQUENCE [LARGE SCALE GENOMIC DNA]</scope>
    <source>
        <strain evidence="3 4">NCTC949</strain>
    </source>
</reference>
<evidence type="ECO:0000256" key="1">
    <source>
        <dbReference type="SAM" id="Phobius"/>
    </source>
</evidence>
<dbReference type="SUPFAM" id="SSF81324">
    <property type="entry name" value="Voltage-gated potassium channels"/>
    <property type="match status" value="1"/>
</dbReference>
<feature type="domain" description="Potassium channel" evidence="2">
    <location>
        <begin position="77"/>
        <end position="141"/>
    </location>
</feature>
<feature type="transmembrane region" description="Helical" evidence="1">
    <location>
        <begin position="34"/>
        <end position="51"/>
    </location>
</feature>
<sequence>MNVLLSPVLKQIFIYIFTTAIFYLAPVQANSDSIAQPILAVGMIIVLAVVITDQLRKQEKQFFNLIALIFVAAHACAFSCFILAYQEPDQFTGLHTRTDALYFTLTTMSTVGFGDIHPVGQAAKILVMITIIFDLVFIASLGHALSDSLRKNRTKSLKQTHHDH</sequence>
<protein>
    <submittedName>
        <fullName evidence="3">Transport protein of the voltage-gated ion channel superfamily</fullName>
    </submittedName>
</protein>
<keyword evidence="1" id="KW-1133">Transmembrane helix</keyword>
<feature type="transmembrane region" description="Helical" evidence="1">
    <location>
        <begin position="125"/>
        <end position="145"/>
    </location>
</feature>
<dbReference type="AlphaFoldDB" id="A0AB38VUM2"/>
<dbReference type="Pfam" id="PF07885">
    <property type="entry name" value="Ion_trans_2"/>
    <property type="match status" value="1"/>
</dbReference>
<feature type="transmembrane region" description="Helical" evidence="1">
    <location>
        <begin position="12"/>
        <end position="28"/>
    </location>
</feature>
<dbReference type="Gene3D" id="1.10.287.70">
    <property type="match status" value="1"/>
</dbReference>
<feature type="transmembrane region" description="Helical" evidence="1">
    <location>
        <begin position="63"/>
        <end position="85"/>
    </location>
</feature>
<proteinExistence type="predicted"/>
<keyword evidence="1" id="KW-0472">Membrane</keyword>